<dbReference type="EMBL" id="QJKJ01006563">
    <property type="protein sequence ID" value="RDX86267.1"/>
    <property type="molecule type" value="Genomic_DNA"/>
</dbReference>
<feature type="non-terminal residue" evidence="1">
    <location>
        <position position="82"/>
    </location>
</feature>
<evidence type="ECO:0000313" key="2">
    <source>
        <dbReference type="Proteomes" id="UP000257109"/>
    </source>
</evidence>
<gene>
    <name evidence="1" type="ORF">CR513_32421</name>
</gene>
<accession>A0A371G6X1</accession>
<evidence type="ECO:0000313" key="1">
    <source>
        <dbReference type="EMBL" id="RDX86267.1"/>
    </source>
</evidence>
<protein>
    <submittedName>
        <fullName evidence="1">Uncharacterized protein</fullName>
    </submittedName>
</protein>
<dbReference type="Proteomes" id="UP000257109">
    <property type="component" value="Unassembled WGS sequence"/>
</dbReference>
<organism evidence="1 2">
    <name type="scientific">Mucuna pruriens</name>
    <name type="common">Velvet bean</name>
    <name type="synonym">Dolichos pruriens</name>
    <dbReference type="NCBI Taxonomy" id="157652"/>
    <lineage>
        <taxon>Eukaryota</taxon>
        <taxon>Viridiplantae</taxon>
        <taxon>Streptophyta</taxon>
        <taxon>Embryophyta</taxon>
        <taxon>Tracheophyta</taxon>
        <taxon>Spermatophyta</taxon>
        <taxon>Magnoliopsida</taxon>
        <taxon>eudicotyledons</taxon>
        <taxon>Gunneridae</taxon>
        <taxon>Pentapetalae</taxon>
        <taxon>rosids</taxon>
        <taxon>fabids</taxon>
        <taxon>Fabales</taxon>
        <taxon>Fabaceae</taxon>
        <taxon>Papilionoideae</taxon>
        <taxon>50 kb inversion clade</taxon>
        <taxon>NPAAA clade</taxon>
        <taxon>indigoferoid/millettioid clade</taxon>
        <taxon>Phaseoleae</taxon>
        <taxon>Mucuna</taxon>
    </lineage>
</organism>
<name>A0A371G6X1_MUCPR</name>
<keyword evidence="2" id="KW-1185">Reference proteome</keyword>
<proteinExistence type="predicted"/>
<reference evidence="1" key="1">
    <citation type="submission" date="2018-05" db="EMBL/GenBank/DDBJ databases">
        <title>Draft genome of Mucuna pruriens seed.</title>
        <authorList>
            <person name="Nnadi N.E."/>
            <person name="Vos R."/>
            <person name="Hasami M.H."/>
            <person name="Devisetty U.K."/>
            <person name="Aguiy J.C."/>
        </authorList>
    </citation>
    <scope>NUCLEOTIDE SEQUENCE [LARGE SCALE GENOMIC DNA]</scope>
    <source>
        <strain evidence="1">JCA_2017</strain>
    </source>
</reference>
<dbReference type="AlphaFoldDB" id="A0A371G6X1"/>
<sequence length="82" mass="9243">MRGQHQAPSAAFSQTTRAMEAMVVIEHLETSRAAAKATWTVNPPESYELAEFHKNNPPQFEGKSDPTSLTIGFERLRRFLEP</sequence>
<comment type="caution">
    <text evidence="1">The sequence shown here is derived from an EMBL/GenBank/DDBJ whole genome shotgun (WGS) entry which is preliminary data.</text>
</comment>